<keyword evidence="8" id="KW-1185">Reference proteome</keyword>
<dbReference type="InterPro" id="IPR051798">
    <property type="entry name" value="Class-II_PLP-Dep_Aminotrans"/>
</dbReference>
<dbReference type="PANTHER" id="PTHR43525:SF2">
    <property type="entry name" value="CYSTATHIONINE BETA-LYASE-RELATED"/>
    <property type="match status" value="1"/>
</dbReference>
<keyword evidence="4" id="KW-0456">Lyase</keyword>
<comment type="similarity">
    <text evidence="5">Belongs to the class-II pyridoxal-phosphate-dependent aminotransferase family. MalY/PatB cystathionine beta-lyase subfamily.</text>
</comment>
<evidence type="ECO:0000256" key="1">
    <source>
        <dbReference type="ARBA" id="ARBA00001933"/>
    </source>
</evidence>
<comment type="cofactor">
    <cofactor evidence="1">
        <name>pyridoxal 5'-phosphate</name>
        <dbReference type="ChEBI" id="CHEBI:597326"/>
    </cofactor>
</comment>
<dbReference type="EMBL" id="LGUT01001143">
    <property type="protein sequence ID" value="KOG89560.1"/>
    <property type="molecule type" value="Genomic_DNA"/>
</dbReference>
<comment type="caution">
    <text evidence="7">The sequence shown here is derived from an EMBL/GenBank/DDBJ whole genome shotgun (WGS) entry which is preliminary data.</text>
</comment>
<evidence type="ECO:0000256" key="2">
    <source>
        <dbReference type="ARBA" id="ARBA00012224"/>
    </source>
</evidence>
<dbReference type="Gene3D" id="3.40.640.10">
    <property type="entry name" value="Type I PLP-dependent aspartate aminotransferase-like (Major domain)"/>
    <property type="match status" value="1"/>
</dbReference>
<evidence type="ECO:0000313" key="8">
    <source>
        <dbReference type="Proteomes" id="UP000037020"/>
    </source>
</evidence>
<proteinExistence type="inferred from homology"/>
<keyword evidence="7" id="KW-0808">Transferase</keyword>
<evidence type="ECO:0000256" key="3">
    <source>
        <dbReference type="ARBA" id="ARBA00022898"/>
    </source>
</evidence>
<feature type="domain" description="Aminotransferase class I/classII large" evidence="6">
    <location>
        <begin position="3"/>
        <end position="234"/>
    </location>
</feature>
<evidence type="ECO:0000256" key="5">
    <source>
        <dbReference type="ARBA" id="ARBA00037974"/>
    </source>
</evidence>
<gene>
    <name evidence="7" type="ORF">ADK38_13600</name>
</gene>
<sequence>PTLDLDGIGAALAAGARTVVLCSPHNPAGRVFTRAELTGLRAVVSAHGARVIADEVHAGLVYPGHRHLPYASLSPEAAAHTITVTSASKAWNIAGLKCSQVILTNPQDVVGWRELPFHARHGSSTLGIVANIAAYRDGDAWRRRLVHHLDGNRRFLDRALAAELPEVGYRTPEATYLAWLDCRRLGLDDPGGFFLRHAKVALSDGSVFGAAGHGFVRLNFATSRPLLRRIVDALAKAVRERP</sequence>
<dbReference type="Pfam" id="PF00155">
    <property type="entry name" value="Aminotran_1_2"/>
    <property type="match status" value="1"/>
</dbReference>
<dbReference type="InterPro" id="IPR004839">
    <property type="entry name" value="Aminotransferase_I/II_large"/>
</dbReference>
<dbReference type="InterPro" id="IPR015421">
    <property type="entry name" value="PyrdxlP-dep_Trfase_major"/>
</dbReference>
<evidence type="ECO:0000259" key="6">
    <source>
        <dbReference type="Pfam" id="PF00155"/>
    </source>
</evidence>
<keyword evidence="3" id="KW-0663">Pyridoxal phosphate</keyword>
<dbReference type="CDD" id="cd00609">
    <property type="entry name" value="AAT_like"/>
    <property type="match status" value="1"/>
</dbReference>
<dbReference type="InterPro" id="IPR015424">
    <property type="entry name" value="PyrdxlP-dep_Trfase"/>
</dbReference>
<dbReference type="SUPFAM" id="SSF53383">
    <property type="entry name" value="PLP-dependent transferases"/>
    <property type="match status" value="1"/>
</dbReference>
<accession>A0ABR5J813</accession>
<keyword evidence="7" id="KW-0032">Aminotransferase</keyword>
<dbReference type="GO" id="GO:0008483">
    <property type="term" value="F:transaminase activity"/>
    <property type="evidence" value="ECO:0007669"/>
    <property type="project" value="UniProtKB-KW"/>
</dbReference>
<reference evidence="7 8" key="1">
    <citation type="submission" date="2015-07" db="EMBL/GenBank/DDBJ databases">
        <authorList>
            <person name="Ju K.-S."/>
            <person name="Doroghazi J.R."/>
            <person name="Metcalf W.W."/>
        </authorList>
    </citation>
    <scope>NUCLEOTIDE SEQUENCE [LARGE SCALE GENOMIC DNA]</scope>
    <source>
        <strain evidence="7 8">NRRL B-3589</strain>
    </source>
</reference>
<dbReference type="PANTHER" id="PTHR43525">
    <property type="entry name" value="PROTEIN MALY"/>
    <property type="match status" value="1"/>
</dbReference>
<organism evidence="7 8">
    <name type="scientific">Streptomyces varsoviensis</name>
    <dbReference type="NCBI Taxonomy" id="67373"/>
    <lineage>
        <taxon>Bacteria</taxon>
        <taxon>Bacillati</taxon>
        <taxon>Actinomycetota</taxon>
        <taxon>Actinomycetes</taxon>
        <taxon>Kitasatosporales</taxon>
        <taxon>Streptomycetaceae</taxon>
        <taxon>Streptomyces</taxon>
    </lineage>
</organism>
<evidence type="ECO:0000256" key="4">
    <source>
        <dbReference type="ARBA" id="ARBA00023239"/>
    </source>
</evidence>
<dbReference type="Gene3D" id="3.90.1150.10">
    <property type="entry name" value="Aspartate Aminotransferase, domain 1"/>
    <property type="match status" value="1"/>
</dbReference>
<feature type="non-terminal residue" evidence="7">
    <location>
        <position position="1"/>
    </location>
</feature>
<name>A0ABR5J813_9ACTN</name>
<dbReference type="Proteomes" id="UP000037020">
    <property type="component" value="Unassembled WGS sequence"/>
</dbReference>
<protein>
    <recommendedName>
        <fullName evidence="2">cysteine-S-conjugate beta-lyase</fullName>
        <ecNumber evidence="2">4.4.1.13</ecNumber>
    </recommendedName>
</protein>
<dbReference type="EC" id="4.4.1.13" evidence="2"/>
<evidence type="ECO:0000313" key="7">
    <source>
        <dbReference type="EMBL" id="KOG89560.1"/>
    </source>
</evidence>
<dbReference type="InterPro" id="IPR015422">
    <property type="entry name" value="PyrdxlP-dep_Trfase_small"/>
</dbReference>